<evidence type="ECO:0000313" key="3">
    <source>
        <dbReference type="Proteomes" id="UP000054537"/>
    </source>
</evidence>
<sequence>MTVRGGLDDALDKLARRDELRRRAAGESGNSGTPPAVTELVEAIAGVISRNPQLGVTVGVEGAGDPVLLHFTMADGVVQVTADNTVAARATEAGPRHADFEIDIEEPAEAPPPPAPAQASPPPPEPAPSAPAPERPRASHDDQDRFGPTDFDYDYAEPSTAEQPLVAPRHEAPAQSFPAERQFGHEHLGYEAAGYADQGNITPHPFAATPPPPVPPQTPPPPYAAAPPPYAPHPYADAPAAPFPAQHAEPQPGFPEPLPEPIPLQVERPEETEMAARRLAAMLRDNPTLLDDPQ</sequence>
<accession>A0A0A6UDK7</accession>
<evidence type="ECO:0000256" key="1">
    <source>
        <dbReference type="SAM" id="MobiDB-lite"/>
    </source>
</evidence>
<dbReference type="AlphaFoldDB" id="A0A0A6UDK7"/>
<feature type="compositionally biased region" description="Pro residues" evidence="1">
    <location>
        <begin position="252"/>
        <end position="262"/>
    </location>
</feature>
<feature type="compositionally biased region" description="Pro residues" evidence="1">
    <location>
        <begin position="208"/>
        <end position="232"/>
    </location>
</feature>
<feature type="compositionally biased region" description="Pro residues" evidence="1">
    <location>
        <begin position="109"/>
        <end position="133"/>
    </location>
</feature>
<dbReference type="STRING" id="1869.MB27_38365"/>
<reference evidence="2 3" key="1">
    <citation type="submission" date="2014-10" db="EMBL/GenBank/DDBJ databases">
        <title>Draft genome sequence of Actinoplanes utahensis NRRL 12052.</title>
        <authorList>
            <person name="Velasco-Bucheli B."/>
            <person name="del Cerro C."/>
            <person name="Hormigo D."/>
            <person name="Garcia J.L."/>
            <person name="Acebal C."/>
            <person name="Arroyo M."/>
            <person name="de la Mata I."/>
        </authorList>
    </citation>
    <scope>NUCLEOTIDE SEQUENCE [LARGE SCALE GENOMIC DNA]</scope>
    <source>
        <strain evidence="2 3">NRRL 12052</strain>
    </source>
</reference>
<feature type="region of interest" description="Disordered" evidence="1">
    <location>
        <begin position="106"/>
        <end position="263"/>
    </location>
</feature>
<evidence type="ECO:0000313" key="2">
    <source>
        <dbReference type="EMBL" id="KHD72354.1"/>
    </source>
</evidence>
<keyword evidence="3" id="KW-1185">Reference proteome</keyword>
<proteinExistence type="predicted"/>
<dbReference type="RefSeq" id="WP_043533023.1">
    <property type="nucleotide sequence ID" value="NZ_BAABKU010000003.1"/>
</dbReference>
<comment type="caution">
    <text evidence="2">The sequence shown here is derived from an EMBL/GenBank/DDBJ whole genome shotgun (WGS) entry which is preliminary data.</text>
</comment>
<dbReference type="EMBL" id="JRTT01000137">
    <property type="protein sequence ID" value="KHD72354.1"/>
    <property type="molecule type" value="Genomic_DNA"/>
</dbReference>
<organism evidence="2 3">
    <name type="scientific">Actinoplanes utahensis</name>
    <dbReference type="NCBI Taxonomy" id="1869"/>
    <lineage>
        <taxon>Bacteria</taxon>
        <taxon>Bacillati</taxon>
        <taxon>Actinomycetota</taxon>
        <taxon>Actinomycetes</taxon>
        <taxon>Micromonosporales</taxon>
        <taxon>Micromonosporaceae</taxon>
        <taxon>Actinoplanes</taxon>
    </lineage>
</organism>
<name>A0A0A6UDK7_ACTUT</name>
<dbReference type="Proteomes" id="UP000054537">
    <property type="component" value="Unassembled WGS sequence"/>
</dbReference>
<feature type="compositionally biased region" description="Basic and acidic residues" evidence="1">
    <location>
        <begin position="134"/>
        <end position="147"/>
    </location>
</feature>
<gene>
    <name evidence="2" type="ORF">MB27_38365</name>
</gene>
<protein>
    <submittedName>
        <fullName evidence="2">Uncharacterized protein</fullName>
    </submittedName>
</protein>
<feature type="compositionally biased region" description="Low complexity" evidence="1">
    <location>
        <begin position="233"/>
        <end position="251"/>
    </location>
</feature>